<dbReference type="AlphaFoldDB" id="A0A8T1T2R8"/>
<sequence length="107" mass="12019">MGPKDDPEAFLLTFEQVASATRWPPKQQATILARYLTGTIQTAYHGLPTIEAQDYGRVKAAVINMLDITPGNGYLPGFRPQIIAQEMKDTCWRWLQTDRHSATEVAK</sequence>
<dbReference type="EMBL" id="JAHGAV010000040">
    <property type="protein sequence ID" value="KAG6935806.1"/>
    <property type="molecule type" value="Genomic_DNA"/>
</dbReference>
<dbReference type="OrthoDB" id="9907264at2759"/>
<comment type="caution">
    <text evidence="1">The sequence shown here is derived from an EMBL/GenBank/DDBJ whole genome shotgun (WGS) entry which is preliminary data.</text>
</comment>
<protein>
    <submittedName>
        <fullName evidence="1">Uncharacterized protein</fullName>
    </submittedName>
</protein>
<reference evidence="1 2" key="1">
    <citation type="journal article" date="2020" name="G3 (Bethesda)">
        <title>Draft Genome of the Common Snapping Turtle, Chelydra serpentina, a Model for Phenotypic Plasticity in Reptiles.</title>
        <authorList>
            <person name="Das D."/>
            <person name="Singh S.K."/>
            <person name="Bierstedt J."/>
            <person name="Erickson A."/>
            <person name="Galli G.L.J."/>
            <person name="Crossley D.A. 2nd"/>
            <person name="Rhen T."/>
        </authorList>
    </citation>
    <scope>NUCLEOTIDE SEQUENCE [LARGE SCALE GENOMIC DNA]</scope>
    <source>
        <strain evidence="1">KW</strain>
    </source>
</reference>
<keyword evidence="2" id="KW-1185">Reference proteome</keyword>
<name>A0A8T1T2R8_CHESE</name>
<proteinExistence type="predicted"/>
<dbReference type="Proteomes" id="UP000765507">
    <property type="component" value="Unassembled WGS sequence"/>
</dbReference>
<organism evidence="1 2">
    <name type="scientific">Chelydra serpentina</name>
    <name type="common">Snapping turtle</name>
    <name type="synonym">Testudo serpentina</name>
    <dbReference type="NCBI Taxonomy" id="8475"/>
    <lineage>
        <taxon>Eukaryota</taxon>
        <taxon>Metazoa</taxon>
        <taxon>Chordata</taxon>
        <taxon>Craniata</taxon>
        <taxon>Vertebrata</taxon>
        <taxon>Euteleostomi</taxon>
        <taxon>Archelosauria</taxon>
        <taxon>Testudinata</taxon>
        <taxon>Testudines</taxon>
        <taxon>Cryptodira</taxon>
        <taxon>Durocryptodira</taxon>
        <taxon>Americhelydia</taxon>
        <taxon>Chelydroidea</taxon>
        <taxon>Chelydridae</taxon>
        <taxon>Chelydra</taxon>
    </lineage>
</organism>
<evidence type="ECO:0000313" key="2">
    <source>
        <dbReference type="Proteomes" id="UP000765507"/>
    </source>
</evidence>
<accession>A0A8T1T2R8</accession>
<dbReference type="PANTHER" id="PTHR46888:SF1">
    <property type="entry name" value="RIBONUCLEASE H"/>
    <property type="match status" value="1"/>
</dbReference>
<dbReference type="PANTHER" id="PTHR46888">
    <property type="entry name" value="ZINC KNUCKLE DOMAINCONTAINING PROTEIN-RELATED"/>
    <property type="match status" value="1"/>
</dbReference>
<evidence type="ECO:0000313" key="1">
    <source>
        <dbReference type="EMBL" id="KAG6935806.1"/>
    </source>
</evidence>
<gene>
    <name evidence="1" type="ORF">G0U57_014275</name>
</gene>